<dbReference type="Pfam" id="PF00651">
    <property type="entry name" value="BTB"/>
    <property type="match status" value="1"/>
</dbReference>
<dbReference type="InterPro" id="IPR006571">
    <property type="entry name" value="TLDc_dom"/>
</dbReference>
<feature type="domain" description="TLDc" evidence="3">
    <location>
        <begin position="244"/>
        <end position="329"/>
    </location>
</feature>
<dbReference type="SUPFAM" id="SSF54695">
    <property type="entry name" value="POZ domain"/>
    <property type="match status" value="1"/>
</dbReference>
<dbReference type="OrthoDB" id="5948799at2759"/>
<sequence>ALSDKWAKRKRGATIFKKPNISPAVFLLILRYIYTGILDLTSQSSSNILALLVACDELMLEKLVDHIQKHLINQESSWLQKNFIFALHTVLKLQSCKAVQEYIMMTICEDPKPFFELKEFPTLDKDILLSLVKRNDLGIEEIDLWKYLVKWGSAQFISSKEKSKKDVSKWEENDFALLKKFLDQFMPHIRFHEISSEEFYYHVRPYKKAIPENIYEDLVAYLMANVTPKVPKLPPRYGPIIIDSVIIKRNKAATITNWVERRTTFVKKPFYQFTLTYRTTRDGFDYNKFIANNCNGAVLVLIKIKDSNKVIGGYNPLGLRNYKRYYGNNYQWESTNDR</sequence>
<dbReference type="AlphaFoldDB" id="A0A9N9NJP0"/>
<dbReference type="PANTHER" id="PTHR45774:SF3">
    <property type="entry name" value="BTB (POZ) DOMAIN-CONTAINING 2B-RELATED"/>
    <property type="match status" value="1"/>
</dbReference>
<dbReference type="EMBL" id="CAJVPY010013359">
    <property type="protein sequence ID" value="CAG8740083.1"/>
    <property type="molecule type" value="Genomic_DNA"/>
</dbReference>
<feature type="transmembrane region" description="Helical" evidence="1">
    <location>
        <begin position="21"/>
        <end position="38"/>
    </location>
</feature>
<dbReference type="Gene3D" id="1.25.40.420">
    <property type="match status" value="1"/>
</dbReference>
<dbReference type="Gene3D" id="3.30.710.10">
    <property type="entry name" value="Potassium Channel Kv1.1, Chain A"/>
    <property type="match status" value="1"/>
</dbReference>
<evidence type="ECO:0000259" key="2">
    <source>
        <dbReference type="Pfam" id="PF00651"/>
    </source>
</evidence>
<keyword evidence="1" id="KW-0812">Transmembrane</keyword>
<evidence type="ECO:0000313" key="4">
    <source>
        <dbReference type="EMBL" id="CAG8740083.1"/>
    </source>
</evidence>
<comment type="caution">
    <text evidence="4">The sequence shown here is derived from an EMBL/GenBank/DDBJ whole genome shotgun (WGS) entry which is preliminary data.</text>
</comment>
<protein>
    <submittedName>
        <fullName evidence="4">3742_t:CDS:1</fullName>
    </submittedName>
</protein>
<evidence type="ECO:0000256" key="1">
    <source>
        <dbReference type="SAM" id="Phobius"/>
    </source>
</evidence>
<proteinExistence type="predicted"/>
<gene>
    <name evidence="4" type="ORF">DERYTH_LOCUS15922</name>
</gene>
<accession>A0A9N9NJP0</accession>
<evidence type="ECO:0000313" key="5">
    <source>
        <dbReference type="Proteomes" id="UP000789405"/>
    </source>
</evidence>
<name>A0A9N9NJP0_9GLOM</name>
<dbReference type="Pfam" id="PF07534">
    <property type="entry name" value="TLD"/>
    <property type="match status" value="1"/>
</dbReference>
<feature type="non-terminal residue" evidence="4">
    <location>
        <position position="1"/>
    </location>
</feature>
<reference evidence="4" key="1">
    <citation type="submission" date="2021-06" db="EMBL/GenBank/DDBJ databases">
        <authorList>
            <person name="Kallberg Y."/>
            <person name="Tangrot J."/>
            <person name="Rosling A."/>
        </authorList>
    </citation>
    <scope>NUCLEOTIDE SEQUENCE</scope>
    <source>
        <strain evidence="4">MA453B</strain>
    </source>
</reference>
<dbReference type="PANTHER" id="PTHR45774">
    <property type="entry name" value="BTB/POZ DOMAIN-CONTAINING"/>
    <property type="match status" value="1"/>
</dbReference>
<keyword evidence="1" id="KW-0472">Membrane</keyword>
<dbReference type="Proteomes" id="UP000789405">
    <property type="component" value="Unassembled WGS sequence"/>
</dbReference>
<dbReference type="InterPro" id="IPR000210">
    <property type="entry name" value="BTB/POZ_dom"/>
</dbReference>
<feature type="domain" description="BTB" evidence="2">
    <location>
        <begin position="16"/>
        <end position="74"/>
    </location>
</feature>
<dbReference type="CDD" id="cd18186">
    <property type="entry name" value="BTB_POZ_ZBTB_KLHL-like"/>
    <property type="match status" value="1"/>
</dbReference>
<organism evidence="4 5">
    <name type="scientific">Dentiscutata erythropus</name>
    <dbReference type="NCBI Taxonomy" id="1348616"/>
    <lineage>
        <taxon>Eukaryota</taxon>
        <taxon>Fungi</taxon>
        <taxon>Fungi incertae sedis</taxon>
        <taxon>Mucoromycota</taxon>
        <taxon>Glomeromycotina</taxon>
        <taxon>Glomeromycetes</taxon>
        <taxon>Diversisporales</taxon>
        <taxon>Gigasporaceae</taxon>
        <taxon>Dentiscutata</taxon>
    </lineage>
</organism>
<evidence type="ECO:0000259" key="3">
    <source>
        <dbReference type="Pfam" id="PF07534"/>
    </source>
</evidence>
<dbReference type="InterPro" id="IPR011333">
    <property type="entry name" value="SKP1/BTB/POZ_sf"/>
</dbReference>
<keyword evidence="1" id="KW-1133">Transmembrane helix</keyword>
<keyword evidence="5" id="KW-1185">Reference proteome</keyword>